<evidence type="ECO:0000313" key="11">
    <source>
        <dbReference type="EMBL" id="TGZ85735.1"/>
    </source>
</evidence>
<evidence type="ECO:0000259" key="10">
    <source>
        <dbReference type="PROSITE" id="PS51321"/>
    </source>
</evidence>
<feature type="compositionally biased region" description="Basic and acidic residues" evidence="8">
    <location>
        <begin position="144"/>
        <end position="164"/>
    </location>
</feature>
<evidence type="ECO:0000259" key="9">
    <source>
        <dbReference type="PROSITE" id="PS50016"/>
    </source>
</evidence>
<dbReference type="InParanoid" id="A0A4V6RHJ6"/>
<evidence type="ECO:0000256" key="6">
    <source>
        <dbReference type="ARBA" id="ARBA00022833"/>
    </source>
</evidence>
<dbReference type="SUPFAM" id="SSF57903">
    <property type="entry name" value="FYVE/PHD zinc finger"/>
    <property type="match status" value="1"/>
</dbReference>
<evidence type="ECO:0000256" key="8">
    <source>
        <dbReference type="SAM" id="MobiDB-lite"/>
    </source>
</evidence>
<evidence type="ECO:0000256" key="3">
    <source>
        <dbReference type="ARBA" id="ARBA00021616"/>
    </source>
</evidence>
<keyword evidence="6" id="KW-0862">Zinc</keyword>
<protein>
    <recommendedName>
        <fullName evidence="3">Transcription factor BYE1</fullName>
    </recommendedName>
</protein>
<comment type="function">
    <text evidence="1">Negative regulator of transcription elongation.</text>
</comment>
<dbReference type="InterPro" id="IPR036575">
    <property type="entry name" value="TFIIS_cen_dom_sf"/>
</dbReference>
<dbReference type="PROSITE" id="PS51321">
    <property type="entry name" value="TFIIS_CENTRAL"/>
    <property type="match status" value="1"/>
</dbReference>
<comment type="similarity">
    <text evidence="2">Belongs to the BYE1 family.</text>
</comment>
<feature type="compositionally biased region" description="Polar residues" evidence="8">
    <location>
        <begin position="278"/>
        <end position="288"/>
    </location>
</feature>
<dbReference type="Pfam" id="PF20826">
    <property type="entry name" value="PHD_5"/>
    <property type="match status" value="1"/>
</dbReference>
<feature type="region of interest" description="Disordered" evidence="8">
    <location>
        <begin position="132"/>
        <end position="328"/>
    </location>
</feature>
<dbReference type="SMART" id="SM00510">
    <property type="entry name" value="TFS2M"/>
    <property type="match status" value="1"/>
</dbReference>
<feature type="region of interest" description="Disordered" evidence="8">
    <location>
        <begin position="481"/>
        <end position="604"/>
    </location>
</feature>
<keyword evidence="5 7" id="KW-0863">Zinc-finger</keyword>
<name>A0A4V6RHJ6_9PEZI</name>
<dbReference type="Pfam" id="PF07744">
    <property type="entry name" value="SPOC"/>
    <property type="match status" value="1"/>
</dbReference>
<dbReference type="InterPro" id="IPR003618">
    <property type="entry name" value="TFIIS_cen_dom"/>
</dbReference>
<evidence type="ECO:0000313" key="12">
    <source>
        <dbReference type="Proteomes" id="UP000298138"/>
    </source>
</evidence>
<dbReference type="GO" id="GO:0001139">
    <property type="term" value="F:RNA polymerase II complex recruiting activity"/>
    <property type="evidence" value="ECO:0007669"/>
    <property type="project" value="TreeGrafter"/>
</dbReference>
<dbReference type="PANTHER" id="PTHR11477:SF11">
    <property type="entry name" value="TRANSCRIPTION FACTOR BYE1"/>
    <property type="match status" value="1"/>
</dbReference>
<organism evidence="11 12">
    <name type="scientific">Ascodesmis nigricans</name>
    <dbReference type="NCBI Taxonomy" id="341454"/>
    <lineage>
        <taxon>Eukaryota</taxon>
        <taxon>Fungi</taxon>
        <taxon>Dikarya</taxon>
        <taxon>Ascomycota</taxon>
        <taxon>Pezizomycotina</taxon>
        <taxon>Pezizomycetes</taxon>
        <taxon>Pezizales</taxon>
        <taxon>Ascodesmidaceae</taxon>
        <taxon>Ascodesmis</taxon>
    </lineage>
</organism>
<keyword evidence="4" id="KW-0479">Metal-binding</keyword>
<dbReference type="PANTHER" id="PTHR11477">
    <property type="entry name" value="TRANSCRIPTION FACTOR S-II ZINC FINGER DOMAIN-CONTAINING PROTEIN"/>
    <property type="match status" value="1"/>
</dbReference>
<evidence type="ECO:0000256" key="1">
    <source>
        <dbReference type="ARBA" id="ARBA00002311"/>
    </source>
</evidence>
<feature type="compositionally biased region" description="Basic and acidic residues" evidence="8">
    <location>
        <begin position="56"/>
        <end position="65"/>
    </location>
</feature>
<dbReference type="Proteomes" id="UP000298138">
    <property type="component" value="Unassembled WGS sequence"/>
</dbReference>
<dbReference type="EMBL" id="ML220112">
    <property type="protein sequence ID" value="TGZ85735.1"/>
    <property type="molecule type" value="Genomic_DNA"/>
</dbReference>
<feature type="compositionally biased region" description="Basic and acidic residues" evidence="8">
    <location>
        <begin position="212"/>
        <end position="223"/>
    </location>
</feature>
<dbReference type="Gene3D" id="1.10.472.30">
    <property type="entry name" value="Transcription elongation factor S-II, central domain"/>
    <property type="match status" value="1"/>
</dbReference>
<dbReference type="GO" id="GO:0008270">
    <property type="term" value="F:zinc ion binding"/>
    <property type="evidence" value="ECO:0007669"/>
    <property type="project" value="UniProtKB-KW"/>
</dbReference>
<dbReference type="GO" id="GO:0006362">
    <property type="term" value="P:transcription elongation by RNA polymerase I"/>
    <property type="evidence" value="ECO:0007669"/>
    <property type="project" value="TreeGrafter"/>
</dbReference>
<feature type="compositionally biased region" description="Basic and acidic residues" evidence="8">
    <location>
        <begin position="253"/>
        <end position="271"/>
    </location>
</feature>
<dbReference type="InterPro" id="IPR012921">
    <property type="entry name" value="SPOC_C"/>
</dbReference>
<dbReference type="CDD" id="cd21538">
    <property type="entry name" value="SPOC_TFIIS"/>
    <property type="match status" value="1"/>
</dbReference>
<dbReference type="Gene3D" id="3.30.40.10">
    <property type="entry name" value="Zinc/RING finger domain, C3HC4 (zinc finger)"/>
    <property type="match status" value="1"/>
</dbReference>
<dbReference type="InterPro" id="IPR001965">
    <property type="entry name" value="Znf_PHD"/>
</dbReference>
<dbReference type="GO" id="GO:0005634">
    <property type="term" value="C:nucleus"/>
    <property type="evidence" value="ECO:0007669"/>
    <property type="project" value="TreeGrafter"/>
</dbReference>
<dbReference type="CDD" id="cd15550">
    <property type="entry name" value="PHD_MLL5"/>
    <property type="match status" value="1"/>
</dbReference>
<sequence length="952" mass="105262">MADPRRSARSTKGVNPRLNELSPSPAPPSSAKRRKTTPAAPATTSKSQSPGAAGADAEKGPSDDIIRCVCGAKEEDEDDDRMMIQCEGCDAWQHTQCMAITKKKIPKQYFCEVCRPDQHVWLLEQMAKGERPWENPKGAARLRAAAERKQHLEEEKRQKEEEAARIANGGASATQQPPQPEPMDSNTEVPSKDREATVPAEPTLRQDTIEDVQEKIKGVDLKKKSLTHIETQSPAPHPRGKRESRTPKSAKRKASEDSDMEYKEEGAEPERKMRRTSAHTVASPTSRESSVHPKTPRADHSRRQSTAQGAGHKASISHDDTSPQTELVRSVEELRNSTRQKTVAFLTSFMTDSTKKLGQNNQLELSEGDNLEVIVQNKALEIEHHVYMNHFDGGRLVPEYNKRLRSIGVNLKQNPELTKEVISGRLSCERLSHMTTEEMQSKELKEFTQKALLESEKQHTLINTETGPRIRRTHKGEEIVDDFNTTTEDTLLDTGPIVRRNTEQMDETPPFPATSAPPESPKPQGDTSMSPPGVSASHTPRSISRPPTASADAQPTSAEPTPSDPARKFSIENVWSHVETPDASSRPASQFRPPPLQPTTPAGTKIDRDIDALLKDDDIAPASTPPYSPKAFTPEARFSPPPNTPHWRGTVTMSAIASLNAVATLLGGPGGVGNKTWPDLLDTNLSIDGRIKLDRATEYLCGQKFSRSSSLITALLHPATSAPVETAGFDKLFDYFAKKERYAVVGKHQLQCIKDLYIVPCDIEKNGPPDWFSVLDPPPKESDLPRGKCLVLVFVVIRALVDGAQPVYPQQQQQVLQQTPLHQQHHQSNMGLQYGTPIQPLPSPYITTPFVNPANQLAPQQQHGMYPHQPPQPPPPPQFGQPTPPHHHSPLQEQGPYIPVHPMTKELIQMVPGLGELQVRAIDRLLQENPDLQTQPEVLAKEVEKVLGAEQP</sequence>
<reference evidence="11 12" key="1">
    <citation type="submission" date="2019-04" db="EMBL/GenBank/DDBJ databases">
        <title>Comparative genomics and transcriptomics to analyze fruiting body development in filamentous ascomycetes.</title>
        <authorList>
            <consortium name="DOE Joint Genome Institute"/>
            <person name="Lutkenhaus R."/>
            <person name="Traeger S."/>
            <person name="Breuer J."/>
            <person name="Kuo A."/>
            <person name="Lipzen A."/>
            <person name="Pangilinan J."/>
            <person name="Dilworth D."/>
            <person name="Sandor L."/>
            <person name="Poggeler S."/>
            <person name="Barry K."/>
            <person name="Grigoriev I.V."/>
            <person name="Nowrousian M."/>
        </authorList>
    </citation>
    <scope>NUCLEOTIDE SEQUENCE [LARGE SCALE GENOMIC DNA]</scope>
    <source>
        <strain evidence="11 12">CBS 389.68</strain>
    </source>
</reference>
<dbReference type="GO" id="GO:0006368">
    <property type="term" value="P:transcription elongation by RNA polymerase II"/>
    <property type="evidence" value="ECO:0007669"/>
    <property type="project" value="TreeGrafter"/>
</dbReference>
<feature type="compositionally biased region" description="Pro residues" evidence="8">
    <location>
        <begin position="868"/>
        <end position="884"/>
    </location>
</feature>
<dbReference type="SUPFAM" id="SSF46942">
    <property type="entry name" value="Elongation factor TFIIS domain 2"/>
    <property type="match status" value="1"/>
</dbReference>
<keyword evidence="12" id="KW-1185">Reference proteome</keyword>
<feature type="region of interest" description="Disordered" evidence="8">
    <location>
        <begin position="1"/>
        <end position="65"/>
    </location>
</feature>
<dbReference type="InterPro" id="IPR013083">
    <property type="entry name" value="Znf_RING/FYVE/PHD"/>
</dbReference>
<evidence type="ECO:0000256" key="2">
    <source>
        <dbReference type="ARBA" id="ARBA00011050"/>
    </source>
</evidence>
<proteinExistence type="inferred from homology"/>
<evidence type="ECO:0000256" key="4">
    <source>
        <dbReference type="ARBA" id="ARBA00022723"/>
    </source>
</evidence>
<dbReference type="InterPro" id="IPR019787">
    <property type="entry name" value="Znf_PHD-finger"/>
</dbReference>
<evidence type="ECO:0000256" key="7">
    <source>
        <dbReference type="PROSITE-ProRule" id="PRU00146"/>
    </source>
</evidence>
<dbReference type="STRING" id="341454.A0A4V6RHJ6"/>
<gene>
    <name evidence="11" type="ORF">EX30DRAFT_315005</name>
</gene>
<accession>A0A4V6RHJ6</accession>
<dbReference type="InterPro" id="IPR011011">
    <property type="entry name" value="Znf_FYVE_PHD"/>
</dbReference>
<feature type="domain" description="TFIIS central" evidence="10">
    <location>
        <begin position="338"/>
        <end position="467"/>
    </location>
</feature>
<dbReference type="GO" id="GO:0031440">
    <property type="term" value="P:regulation of mRNA 3'-end processing"/>
    <property type="evidence" value="ECO:0007669"/>
    <property type="project" value="TreeGrafter"/>
</dbReference>
<dbReference type="FunCoup" id="A0A4V6RHJ6">
    <property type="interactions" value="13"/>
</dbReference>
<feature type="domain" description="PHD-type" evidence="9">
    <location>
        <begin position="65"/>
        <end position="117"/>
    </location>
</feature>
<evidence type="ECO:0000256" key="5">
    <source>
        <dbReference type="ARBA" id="ARBA00022771"/>
    </source>
</evidence>
<dbReference type="OrthoDB" id="79252at2759"/>
<feature type="region of interest" description="Disordered" evidence="8">
    <location>
        <begin position="859"/>
        <end position="894"/>
    </location>
</feature>
<dbReference type="GO" id="GO:0000977">
    <property type="term" value="F:RNA polymerase II transcription regulatory region sequence-specific DNA binding"/>
    <property type="evidence" value="ECO:0007669"/>
    <property type="project" value="TreeGrafter"/>
</dbReference>
<dbReference type="Pfam" id="PF07500">
    <property type="entry name" value="TFIIS_M"/>
    <property type="match status" value="1"/>
</dbReference>
<dbReference type="InterPro" id="IPR019786">
    <property type="entry name" value="Zinc_finger_PHD-type_CS"/>
</dbReference>
<dbReference type="PROSITE" id="PS50016">
    <property type="entry name" value="ZF_PHD_2"/>
    <property type="match status" value="1"/>
</dbReference>
<dbReference type="PROSITE" id="PS01359">
    <property type="entry name" value="ZF_PHD_1"/>
    <property type="match status" value="1"/>
</dbReference>
<dbReference type="AlphaFoldDB" id="A0A4V6RHJ6"/>
<feature type="compositionally biased region" description="Polar residues" evidence="8">
    <location>
        <begin position="525"/>
        <end position="560"/>
    </location>
</feature>
<dbReference type="GO" id="GO:0031564">
    <property type="term" value="P:transcription antitermination"/>
    <property type="evidence" value="ECO:0007669"/>
    <property type="project" value="TreeGrafter"/>
</dbReference>
<dbReference type="SMART" id="SM00249">
    <property type="entry name" value="PHD"/>
    <property type="match status" value="1"/>
</dbReference>